<evidence type="ECO:0000256" key="3">
    <source>
        <dbReference type="ARBA" id="ARBA00023015"/>
    </source>
</evidence>
<keyword evidence="2" id="KW-0862">Zinc</keyword>
<keyword evidence="4" id="KW-0238">DNA-binding</keyword>
<reference evidence="9" key="2">
    <citation type="submission" date="2021-01" db="EMBL/GenBank/DDBJ databases">
        <authorList>
            <person name="Schikora-Tamarit M.A."/>
        </authorList>
    </citation>
    <scope>NUCLEOTIDE SEQUENCE</scope>
    <source>
        <strain evidence="9">CBS2887</strain>
    </source>
</reference>
<evidence type="ECO:0000256" key="6">
    <source>
        <dbReference type="ARBA" id="ARBA00023242"/>
    </source>
</evidence>
<keyword evidence="10" id="KW-1185">Reference proteome</keyword>
<dbReference type="EMBL" id="JAEUBG010000149">
    <property type="protein sequence ID" value="KAH3688799.1"/>
    <property type="molecule type" value="Genomic_DNA"/>
</dbReference>
<dbReference type="GO" id="GO:0045944">
    <property type="term" value="P:positive regulation of transcription by RNA polymerase II"/>
    <property type="evidence" value="ECO:0007669"/>
    <property type="project" value="TreeGrafter"/>
</dbReference>
<dbReference type="AlphaFoldDB" id="A0A9P8QHE0"/>
<dbReference type="SUPFAM" id="SSF57701">
    <property type="entry name" value="Zn2/Cys6 DNA-binding domain"/>
    <property type="match status" value="1"/>
</dbReference>
<dbReference type="GO" id="GO:0000981">
    <property type="term" value="F:DNA-binding transcription factor activity, RNA polymerase II-specific"/>
    <property type="evidence" value="ECO:0007669"/>
    <property type="project" value="InterPro"/>
</dbReference>
<evidence type="ECO:0000256" key="1">
    <source>
        <dbReference type="ARBA" id="ARBA00022723"/>
    </source>
</evidence>
<dbReference type="InterPro" id="IPR001138">
    <property type="entry name" value="Zn2Cys6_DnaBD"/>
</dbReference>
<dbReference type="CDD" id="cd12148">
    <property type="entry name" value="fungal_TF_MHR"/>
    <property type="match status" value="1"/>
</dbReference>
<dbReference type="PANTHER" id="PTHR31069:SF12">
    <property type="entry name" value="TRANSCRIPTION FACTOR DOMAIN-CONTAINING PROTEIN"/>
    <property type="match status" value="1"/>
</dbReference>
<keyword evidence="3" id="KW-0805">Transcription regulation</keyword>
<organism evidence="9 10">
    <name type="scientific">Wickerhamomyces pijperi</name>
    <name type="common">Yeast</name>
    <name type="synonym">Pichia pijperi</name>
    <dbReference type="NCBI Taxonomy" id="599730"/>
    <lineage>
        <taxon>Eukaryota</taxon>
        <taxon>Fungi</taxon>
        <taxon>Dikarya</taxon>
        <taxon>Ascomycota</taxon>
        <taxon>Saccharomycotina</taxon>
        <taxon>Saccharomycetes</taxon>
        <taxon>Phaffomycetales</taxon>
        <taxon>Wickerhamomycetaceae</taxon>
        <taxon>Wickerhamomyces</taxon>
    </lineage>
</organism>
<evidence type="ECO:0000256" key="5">
    <source>
        <dbReference type="ARBA" id="ARBA00023163"/>
    </source>
</evidence>
<gene>
    <name evidence="9" type="ORF">WICPIJ_000211</name>
</gene>
<keyword evidence="1" id="KW-0479">Metal-binding</keyword>
<comment type="caution">
    <text evidence="9">The sequence shown here is derived from an EMBL/GenBank/DDBJ whole genome shotgun (WGS) entry which is preliminary data.</text>
</comment>
<dbReference type="GO" id="GO:0006351">
    <property type="term" value="P:DNA-templated transcription"/>
    <property type="evidence" value="ECO:0007669"/>
    <property type="project" value="InterPro"/>
</dbReference>
<protein>
    <recommendedName>
        <fullName evidence="8">Zn(2)-C6 fungal-type domain-containing protein</fullName>
    </recommendedName>
</protein>
<dbReference type="Pfam" id="PF00172">
    <property type="entry name" value="Zn_clus"/>
    <property type="match status" value="1"/>
</dbReference>
<keyword evidence="5" id="KW-0804">Transcription</keyword>
<feature type="compositionally biased region" description="Polar residues" evidence="7">
    <location>
        <begin position="7"/>
        <end position="18"/>
    </location>
</feature>
<dbReference type="Pfam" id="PF04082">
    <property type="entry name" value="Fungal_trans"/>
    <property type="match status" value="1"/>
</dbReference>
<reference evidence="9" key="1">
    <citation type="journal article" date="2021" name="Open Biol.">
        <title>Shared evolutionary footprints suggest mitochondrial oxidative damage underlies multiple complex I losses in fungi.</title>
        <authorList>
            <person name="Schikora-Tamarit M.A."/>
            <person name="Marcet-Houben M."/>
            <person name="Nosek J."/>
            <person name="Gabaldon T."/>
        </authorList>
    </citation>
    <scope>NUCLEOTIDE SEQUENCE</scope>
    <source>
        <strain evidence="9">CBS2887</strain>
    </source>
</reference>
<name>A0A9P8QHE0_WICPI</name>
<dbReference type="Proteomes" id="UP000774326">
    <property type="component" value="Unassembled WGS sequence"/>
</dbReference>
<dbReference type="OrthoDB" id="2943660at2759"/>
<dbReference type="PROSITE" id="PS50048">
    <property type="entry name" value="ZN2_CY6_FUNGAL_2"/>
    <property type="match status" value="1"/>
</dbReference>
<dbReference type="PANTHER" id="PTHR31069">
    <property type="entry name" value="OLEATE-ACTIVATED TRANSCRIPTION FACTOR 1-RELATED"/>
    <property type="match status" value="1"/>
</dbReference>
<evidence type="ECO:0000256" key="4">
    <source>
        <dbReference type="ARBA" id="ARBA00023125"/>
    </source>
</evidence>
<accession>A0A9P8QHE0</accession>
<dbReference type="Gene3D" id="4.10.240.10">
    <property type="entry name" value="Zn(2)-C6 fungal-type DNA-binding domain"/>
    <property type="match status" value="1"/>
</dbReference>
<dbReference type="GO" id="GO:0005634">
    <property type="term" value="C:nucleus"/>
    <property type="evidence" value="ECO:0007669"/>
    <property type="project" value="TreeGrafter"/>
</dbReference>
<proteinExistence type="predicted"/>
<dbReference type="GO" id="GO:0000978">
    <property type="term" value="F:RNA polymerase II cis-regulatory region sequence-specific DNA binding"/>
    <property type="evidence" value="ECO:0007669"/>
    <property type="project" value="TreeGrafter"/>
</dbReference>
<dbReference type="InterPro" id="IPR036864">
    <property type="entry name" value="Zn2-C6_fun-type_DNA-bd_sf"/>
</dbReference>
<feature type="domain" description="Zn(2)-C6 fungal-type" evidence="8">
    <location>
        <begin position="55"/>
        <end position="87"/>
    </location>
</feature>
<sequence>MQDDKSANSSASITPSETDQTPHDYQRQQQQQQRQPQQHPDDDANNKKRSRIPTSCSVCRKRKVKCDKKKPTCTACVKSELKHLCQYEEPKWVSETKRSQINKSLELVDVLNQEDLPLDVKKAFQELVNKVHQLESESERRFPFVDENLADQQLSRNLAKPYILDNANLEFDQNDKVDVFDYLPVLVKKGRLEHNGPFTAASFMRQDRYSKVIWLSVWKRLEAKNTRTHGSFAKDPFANEVINNNNSKFLAGFVELRKQKLKNKQSSIELRESTKSLPERIIDVLPDKGAIMRLIFRFFKVLYPYFPLINENVFFVDLNKIIELPFNISKVEKLTLDHDKESLALLGIVLIILRLSYVSLTPDDFEDTRFSQLKNTPIEAPVIQLAKECLSQYQFLRKSYGLRVLQLMLFLNLYYRYAPEDDYVSDQSGGHISLGLLFSMGYSVGVHRNPYIFMNLNETGDRKKEVAQGCRKLWHKLIEMDCNQSVFSGEPLHCVDNRSYDIPLPIRDDLDDAVDSWVVKDYKLLEERNQLFRKFSQTLLNLHNSPSVMDILRLIQMLENFSEYKIGSPTEILQEDLPSYGKVKRISYFVEIQLLLLNLNNQLVTHFENQDNPKQVYIYLVQALQHCRSIHDTLINVLFNENKYFGPNERGHHTQEFSFFIKPLACMALTKTLITLANLNTRIIHSKQVLEQTSNRNGNTKLEEKLELTEELVKKIYAMMESVSGIMTRLSVGNYNLTRNLIAVKLFMKELRDFNFINPTVYKSSDSSSGQPEVEPESNPLFKHFYDFKNDLIPKENYTMLLITPELSYLVGALTIDVLKVLKPLFTAPEPAPEARQSGVYFDPVNGQTRPLNHGVPTEVTGSGFPVLPRTQTDITQSDLNNFFFANLPAAGAAGADPSSGTFTTGFNTSTAHPLQWQGVPQNLPGQNAQQFAMSQGNNIIPDFSMDGFQYIDQILSSDDYALLFGDLNSQNI</sequence>
<keyword evidence="6" id="KW-0539">Nucleus</keyword>
<dbReference type="PROSITE" id="PS00463">
    <property type="entry name" value="ZN2_CY6_FUNGAL_1"/>
    <property type="match status" value="1"/>
</dbReference>
<dbReference type="InterPro" id="IPR007219">
    <property type="entry name" value="XnlR_reg_dom"/>
</dbReference>
<evidence type="ECO:0000313" key="9">
    <source>
        <dbReference type="EMBL" id="KAH3688799.1"/>
    </source>
</evidence>
<evidence type="ECO:0000256" key="2">
    <source>
        <dbReference type="ARBA" id="ARBA00022833"/>
    </source>
</evidence>
<evidence type="ECO:0000256" key="7">
    <source>
        <dbReference type="SAM" id="MobiDB-lite"/>
    </source>
</evidence>
<dbReference type="GO" id="GO:0008270">
    <property type="term" value="F:zinc ion binding"/>
    <property type="evidence" value="ECO:0007669"/>
    <property type="project" value="InterPro"/>
</dbReference>
<dbReference type="InterPro" id="IPR050675">
    <property type="entry name" value="OAF3"/>
</dbReference>
<evidence type="ECO:0000259" key="8">
    <source>
        <dbReference type="PROSITE" id="PS50048"/>
    </source>
</evidence>
<feature type="compositionally biased region" description="Low complexity" evidence="7">
    <location>
        <begin position="27"/>
        <end position="38"/>
    </location>
</feature>
<feature type="region of interest" description="Disordered" evidence="7">
    <location>
        <begin position="1"/>
        <end position="52"/>
    </location>
</feature>
<evidence type="ECO:0000313" key="10">
    <source>
        <dbReference type="Proteomes" id="UP000774326"/>
    </source>
</evidence>
<dbReference type="SMART" id="SM00066">
    <property type="entry name" value="GAL4"/>
    <property type="match status" value="1"/>
</dbReference>